<reference evidence="1 2" key="1">
    <citation type="journal article" date="2024" name="Plant Biotechnol. J.">
        <title>Dendrobium thyrsiflorum genome and its molecular insights into genes involved in important horticultural traits.</title>
        <authorList>
            <person name="Chen B."/>
            <person name="Wang J.Y."/>
            <person name="Zheng P.J."/>
            <person name="Li K.L."/>
            <person name="Liang Y.M."/>
            <person name="Chen X.F."/>
            <person name="Zhang C."/>
            <person name="Zhao X."/>
            <person name="He X."/>
            <person name="Zhang G.Q."/>
            <person name="Liu Z.J."/>
            <person name="Xu Q."/>
        </authorList>
    </citation>
    <scope>NUCLEOTIDE SEQUENCE [LARGE SCALE GENOMIC DNA]</scope>
    <source>
        <strain evidence="1">GZMU011</strain>
    </source>
</reference>
<gene>
    <name evidence="1" type="ORF">M5K25_025605</name>
</gene>
<organism evidence="1 2">
    <name type="scientific">Dendrobium thyrsiflorum</name>
    <name type="common">Pinecone-like raceme dendrobium</name>
    <name type="synonym">Orchid</name>
    <dbReference type="NCBI Taxonomy" id="117978"/>
    <lineage>
        <taxon>Eukaryota</taxon>
        <taxon>Viridiplantae</taxon>
        <taxon>Streptophyta</taxon>
        <taxon>Embryophyta</taxon>
        <taxon>Tracheophyta</taxon>
        <taxon>Spermatophyta</taxon>
        <taxon>Magnoliopsida</taxon>
        <taxon>Liliopsida</taxon>
        <taxon>Asparagales</taxon>
        <taxon>Orchidaceae</taxon>
        <taxon>Epidendroideae</taxon>
        <taxon>Malaxideae</taxon>
        <taxon>Dendrobiinae</taxon>
        <taxon>Dendrobium</taxon>
    </lineage>
</organism>
<sequence>MASRLYTYATCFDMLAESFDYQLRDLGFKFRACDICFPDHNAGGMIKQQAGANSRSRVNIHRKNLRRPALYHHRHRTPAGDPKPVGHAMCLAGVEALVVEEAVHHLGARWIPIARREEVGARSSDD</sequence>
<accession>A0ABD0U4J4</accession>
<protein>
    <submittedName>
        <fullName evidence="1">Uncharacterized protein</fullName>
    </submittedName>
</protein>
<dbReference type="AlphaFoldDB" id="A0ABD0U4J4"/>
<keyword evidence="2" id="KW-1185">Reference proteome</keyword>
<name>A0ABD0U4J4_DENTH</name>
<evidence type="ECO:0000313" key="2">
    <source>
        <dbReference type="Proteomes" id="UP001552299"/>
    </source>
</evidence>
<comment type="caution">
    <text evidence="1">The sequence shown here is derived from an EMBL/GenBank/DDBJ whole genome shotgun (WGS) entry which is preliminary data.</text>
</comment>
<evidence type="ECO:0000313" key="1">
    <source>
        <dbReference type="EMBL" id="KAL0907064.1"/>
    </source>
</evidence>
<proteinExistence type="predicted"/>
<dbReference type="Proteomes" id="UP001552299">
    <property type="component" value="Unassembled WGS sequence"/>
</dbReference>
<dbReference type="EMBL" id="JANQDX010000018">
    <property type="protein sequence ID" value="KAL0907064.1"/>
    <property type="molecule type" value="Genomic_DNA"/>
</dbReference>